<feature type="signal peptide" evidence="6">
    <location>
        <begin position="1"/>
        <end position="17"/>
    </location>
</feature>
<feature type="chain" id="PRO_5042967379" evidence="6">
    <location>
        <begin position="18"/>
        <end position="125"/>
    </location>
</feature>
<keyword evidence="5" id="KW-0456">Lyase</keyword>
<dbReference type="InterPro" id="IPR000026">
    <property type="entry name" value="N1-like"/>
</dbReference>
<dbReference type="InterPro" id="IPR016191">
    <property type="entry name" value="Ribonuclease/ribotoxin"/>
</dbReference>
<keyword evidence="1" id="KW-0540">Nuclease</keyword>
<dbReference type="AlphaFoldDB" id="A0AAN6GU89"/>
<keyword evidence="6" id="KW-0732">Signal</keyword>
<dbReference type="Proteomes" id="UP001176517">
    <property type="component" value="Unassembled WGS sequence"/>
</dbReference>
<evidence type="ECO:0000256" key="4">
    <source>
        <dbReference type="ARBA" id="ARBA00023157"/>
    </source>
</evidence>
<keyword evidence="4" id="KW-1015">Disulfide bond</keyword>
<gene>
    <name evidence="7" type="ORF">OC846_002503</name>
</gene>
<dbReference type="PANTHER" id="PTHR42104">
    <property type="entry name" value="EXTRACELLULAR GUANYL-SPECIFIC RIBONUCLEASE RNTA (AFU_ORTHOLOGUE AFUA_4G03230)"/>
    <property type="match status" value="1"/>
</dbReference>
<dbReference type="EMBL" id="JAPDMZ010000050">
    <property type="protein sequence ID" value="KAK0553454.1"/>
    <property type="molecule type" value="Genomic_DNA"/>
</dbReference>
<protein>
    <submittedName>
        <fullName evidence="7">Uncharacterized protein</fullName>
    </submittedName>
</protein>
<dbReference type="PANTHER" id="PTHR42104:SF1">
    <property type="entry name" value="EXTRACELLULAR GUANYL-SPECIFIC RIBONUCLEASE RNTA (AFU_ORTHOLOGUE AFUA_4G03230)"/>
    <property type="match status" value="1"/>
</dbReference>
<sequence>MKFATLAVLSLAAVVVSAPIEKREPSVSCGGKRYSSGQVATAVDYSDSNAAPSTTYPHQYNNYEGFNFRAYCSDSTYDEYPLTTSGYTGGSPGPDRVIVGRSSGTFCGAITHTGASGSSFLKCSY</sequence>
<dbReference type="SUPFAM" id="SSF53933">
    <property type="entry name" value="Microbial ribonucleases"/>
    <property type="match status" value="1"/>
</dbReference>
<reference evidence="7" key="1">
    <citation type="journal article" date="2023" name="PhytoFront">
        <title>Draft Genome Resources of Seven Strains of Tilletia horrida, Causal Agent of Kernel Smut of Rice.</title>
        <authorList>
            <person name="Khanal S."/>
            <person name="Antony Babu S."/>
            <person name="Zhou X.G."/>
        </authorList>
    </citation>
    <scope>NUCLEOTIDE SEQUENCE</scope>
    <source>
        <strain evidence="7">TX6</strain>
    </source>
</reference>
<evidence type="ECO:0000313" key="8">
    <source>
        <dbReference type="Proteomes" id="UP001176517"/>
    </source>
</evidence>
<proteinExistence type="predicted"/>
<keyword evidence="2" id="KW-0255">Endonuclease</keyword>
<dbReference type="GO" id="GO:0016829">
    <property type="term" value="F:lyase activity"/>
    <property type="evidence" value="ECO:0007669"/>
    <property type="project" value="UniProtKB-KW"/>
</dbReference>
<name>A0AAN6GU89_9BASI</name>
<dbReference type="GO" id="GO:0003723">
    <property type="term" value="F:RNA binding"/>
    <property type="evidence" value="ECO:0007669"/>
    <property type="project" value="InterPro"/>
</dbReference>
<dbReference type="Gene3D" id="3.10.450.30">
    <property type="entry name" value="Microbial ribonucleases"/>
    <property type="match status" value="1"/>
</dbReference>
<keyword evidence="8" id="KW-1185">Reference proteome</keyword>
<evidence type="ECO:0000313" key="7">
    <source>
        <dbReference type="EMBL" id="KAK0553454.1"/>
    </source>
</evidence>
<keyword evidence="3" id="KW-0378">Hydrolase</keyword>
<evidence type="ECO:0000256" key="2">
    <source>
        <dbReference type="ARBA" id="ARBA00022759"/>
    </source>
</evidence>
<evidence type="ECO:0000256" key="6">
    <source>
        <dbReference type="SAM" id="SignalP"/>
    </source>
</evidence>
<evidence type="ECO:0000256" key="1">
    <source>
        <dbReference type="ARBA" id="ARBA00022722"/>
    </source>
</evidence>
<evidence type="ECO:0000256" key="3">
    <source>
        <dbReference type="ARBA" id="ARBA00022801"/>
    </source>
</evidence>
<dbReference type="GO" id="GO:0004521">
    <property type="term" value="F:RNA endonuclease activity"/>
    <property type="evidence" value="ECO:0007669"/>
    <property type="project" value="InterPro"/>
</dbReference>
<comment type="caution">
    <text evidence="7">The sequence shown here is derived from an EMBL/GenBank/DDBJ whole genome shotgun (WGS) entry which is preliminary data.</text>
</comment>
<dbReference type="GO" id="GO:0016787">
    <property type="term" value="F:hydrolase activity"/>
    <property type="evidence" value="ECO:0007669"/>
    <property type="project" value="UniProtKB-KW"/>
</dbReference>
<evidence type="ECO:0000256" key="5">
    <source>
        <dbReference type="ARBA" id="ARBA00023239"/>
    </source>
</evidence>
<organism evidence="7 8">
    <name type="scientific">Tilletia horrida</name>
    <dbReference type="NCBI Taxonomy" id="155126"/>
    <lineage>
        <taxon>Eukaryota</taxon>
        <taxon>Fungi</taxon>
        <taxon>Dikarya</taxon>
        <taxon>Basidiomycota</taxon>
        <taxon>Ustilaginomycotina</taxon>
        <taxon>Exobasidiomycetes</taxon>
        <taxon>Tilletiales</taxon>
        <taxon>Tilletiaceae</taxon>
        <taxon>Tilletia</taxon>
    </lineage>
</organism>
<dbReference type="Pfam" id="PF00545">
    <property type="entry name" value="Ribonuclease"/>
    <property type="match status" value="1"/>
</dbReference>
<accession>A0AAN6GU89</accession>